<sequence>MSSVTDPVGVPMLMSHLIKDLIHDATISRRAKREAKMNKAAEMHKSHSRSSRNLEIPKLRFLKKSMKSRSSSGMDDSDMSQDTSRVDISDNFSLPSSWSDCNEVL</sequence>
<proteinExistence type="predicted"/>
<dbReference type="EMBL" id="HBNS01055699">
    <property type="protein sequence ID" value="CAE4658690.1"/>
    <property type="molecule type" value="Transcribed_RNA"/>
</dbReference>
<feature type="compositionally biased region" description="Polar residues" evidence="1">
    <location>
        <begin position="90"/>
        <end position="105"/>
    </location>
</feature>
<organism evidence="2">
    <name type="scientific">Ditylum brightwellii</name>
    <dbReference type="NCBI Taxonomy" id="49249"/>
    <lineage>
        <taxon>Eukaryota</taxon>
        <taxon>Sar</taxon>
        <taxon>Stramenopiles</taxon>
        <taxon>Ochrophyta</taxon>
        <taxon>Bacillariophyta</taxon>
        <taxon>Mediophyceae</taxon>
        <taxon>Lithodesmiophycidae</taxon>
        <taxon>Lithodesmiales</taxon>
        <taxon>Lithodesmiaceae</taxon>
        <taxon>Ditylum</taxon>
    </lineage>
</organism>
<name>A0A6V2P2K8_9STRA</name>
<evidence type="ECO:0000256" key="1">
    <source>
        <dbReference type="SAM" id="MobiDB-lite"/>
    </source>
</evidence>
<feature type="compositionally biased region" description="Basic and acidic residues" evidence="1">
    <location>
        <begin position="34"/>
        <end position="45"/>
    </location>
</feature>
<feature type="region of interest" description="Disordered" evidence="1">
    <location>
        <begin position="33"/>
        <end position="105"/>
    </location>
</feature>
<dbReference type="AlphaFoldDB" id="A0A6V2P2K8"/>
<evidence type="ECO:0000313" key="2">
    <source>
        <dbReference type="EMBL" id="CAE4658690.1"/>
    </source>
</evidence>
<reference evidence="2" key="1">
    <citation type="submission" date="2021-01" db="EMBL/GenBank/DDBJ databases">
        <authorList>
            <person name="Corre E."/>
            <person name="Pelletier E."/>
            <person name="Niang G."/>
            <person name="Scheremetjew M."/>
            <person name="Finn R."/>
            <person name="Kale V."/>
            <person name="Holt S."/>
            <person name="Cochrane G."/>
            <person name="Meng A."/>
            <person name="Brown T."/>
            <person name="Cohen L."/>
        </authorList>
    </citation>
    <scope>NUCLEOTIDE SEQUENCE</scope>
    <source>
        <strain evidence="2">GSO104</strain>
    </source>
</reference>
<accession>A0A6V2P2K8</accession>
<protein>
    <submittedName>
        <fullName evidence="2">Uncharacterized protein</fullName>
    </submittedName>
</protein>
<gene>
    <name evidence="2" type="ORF">DBRI00130_LOCUS40246</name>
</gene>